<evidence type="ECO:0000256" key="2">
    <source>
        <dbReference type="ARBA" id="ARBA00023002"/>
    </source>
</evidence>
<dbReference type="Pfam" id="PF01408">
    <property type="entry name" value="GFO_IDH_MocA"/>
    <property type="match status" value="1"/>
</dbReference>
<protein>
    <submittedName>
        <fullName evidence="5">Unannotated protein</fullName>
    </submittedName>
</protein>
<organism evidence="5">
    <name type="scientific">freshwater metagenome</name>
    <dbReference type="NCBI Taxonomy" id="449393"/>
    <lineage>
        <taxon>unclassified sequences</taxon>
        <taxon>metagenomes</taxon>
        <taxon>ecological metagenomes</taxon>
    </lineage>
</organism>
<gene>
    <name evidence="5" type="ORF">UFOPK3720_00766</name>
</gene>
<evidence type="ECO:0000259" key="3">
    <source>
        <dbReference type="Pfam" id="PF01408"/>
    </source>
</evidence>
<dbReference type="GO" id="GO:0000166">
    <property type="term" value="F:nucleotide binding"/>
    <property type="evidence" value="ECO:0007669"/>
    <property type="project" value="InterPro"/>
</dbReference>
<dbReference type="PANTHER" id="PTHR22604">
    <property type="entry name" value="OXIDOREDUCTASES"/>
    <property type="match status" value="1"/>
</dbReference>
<dbReference type="InterPro" id="IPR050984">
    <property type="entry name" value="Gfo/Idh/MocA_domain"/>
</dbReference>
<name>A0A6J7ILF0_9ZZZZ</name>
<dbReference type="Gene3D" id="3.40.50.720">
    <property type="entry name" value="NAD(P)-binding Rossmann-like Domain"/>
    <property type="match status" value="1"/>
</dbReference>
<feature type="domain" description="Gfo/Idh/MocA-like oxidoreductase N-terminal" evidence="3">
    <location>
        <begin position="5"/>
        <end position="115"/>
    </location>
</feature>
<dbReference type="Pfam" id="PF22725">
    <property type="entry name" value="GFO_IDH_MocA_C3"/>
    <property type="match status" value="1"/>
</dbReference>
<dbReference type="AlphaFoldDB" id="A0A6J7ILF0"/>
<dbReference type="SUPFAM" id="SSF55347">
    <property type="entry name" value="Glyceraldehyde-3-phosphate dehydrogenase-like, C-terminal domain"/>
    <property type="match status" value="1"/>
</dbReference>
<dbReference type="InterPro" id="IPR036291">
    <property type="entry name" value="NAD(P)-bd_dom_sf"/>
</dbReference>
<feature type="domain" description="GFO/IDH/MocA-like oxidoreductase" evidence="4">
    <location>
        <begin position="127"/>
        <end position="240"/>
    </location>
</feature>
<dbReference type="SUPFAM" id="SSF51735">
    <property type="entry name" value="NAD(P)-binding Rossmann-fold domains"/>
    <property type="match status" value="1"/>
</dbReference>
<evidence type="ECO:0000256" key="1">
    <source>
        <dbReference type="ARBA" id="ARBA00010928"/>
    </source>
</evidence>
<reference evidence="5" key="1">
    <citation type="submission" date="2020-05" db="EMBL/GenBank/DDBJ databases">
        <authorList>
            <person name="Chiriac C."/>
            <person name="Salcher M."/>
            <person name="Ghai R."/>
            <person name="Kavagutti S V."/>
        </authorList>
    </citation>
    <scope>NUCLEOTIDE SEQUENCE</scope>
</reference>
<dbReference type="Gene3D" id="3.30.360.10">
    <property type="entry name" value="Dihydrodipicolinate Reductase, domain 2"/>
    <property type="match status" value="1"/>
</dbReference>
<comment type="similarity">
    <text evidence="1">Belongs to the Gfo/Idh/MocA family.</text>
</comment>
<dbReference type="PANTHER" id="PTHR22604:SF105">
    <property type="entry name" value="TRANS-1,2-DIHYDROBENZENE-1,2-DIOL DEHYDROGENASE"/>
    <property type="match status" value="1"/>
</dbReference>
<dbReference type="GO" id="GO:0016491">
    <property type="term" value="F:oxidoreductase activity"/>
    <property type="evidence" value="ECO:0007669"/>
    <property type="project" value="UniProtKB-KW"/>
</dbReference>
<keyword evidence="2" id="KW-0560">Oxidoreductase</keyword>
<sequence length="317" mass="33720">MSVGWGFLGAGWIASRAMAPAVHAADGAHLQSVASRSQERSANLDPLRVLAGYDALLDDPDVDVVYVCLANDQHAEWVVKALDAGKHVLCEKPLGLDAHEARHMAAAARRADRLLVEAVWTRWHPRFHRLTELASSGALGEISSIESAFTFTGAIDGNYRADPSKGGGALLDVGGYQAHAWVALTGGVSPVRIESATSSRGPTGVDLTTTVAAVIDSTIRATALCSFEQDEIQRLIVEGSIDTAVMGTGQAFTSWREESTLLVGGHVESFAPVDAYQVMVEQVSARVKGDDSWIVPIEESIRVAEIIDAIRAIAVDP</sequence>
<dbReference type="InterPro" id="IPR000683">
    <property type="entry name" value="Gfo/Idh/MocA-like_OxRdtase_N"/>
</dbReference>
<evidence type="ECO:0000259" key="4">
    <source>
        <dbReference type="Pfam" id="PF22725"/>
    </source>
</evidence>
<accession>A0A6J7ILF0</accession>
<evidence type="ECO:0000313" key="5">
    <source>
        <dbReference type="EMBL" id="CAB4932103.1"/>
    </source>
</evidence>
<dbReference type="EMBL" id="CAFBNB010000126">
    <property type="protein sequence ID" value="CAB4932103.1"/>
    <property type="molecule type" value="Genomic_DNA"/>
</dbReference>
<proteinExistence type="inferred from homology"/>
<dbReference type="InterPro" id="IPR055170">
    <property type="entry name" value="GFO_IDH_MocA-like_dom"/>
</dbReference>